<gene>
    <name evidence="1" type="ORF">OEZ85_006145</name>
</gene>
<evidence type="ECO:0008006" key="3">
    <source>
        <dbReference type="Google" id="ProtNLM"/>
    </source>
</evidence>
<sequence>MPLSRANFTKKGALIGSGTDMEHNNVKGQVDVANSATFSLNDDNPPAPPGGVATFDQGTVIFGIMAANWSPYDGQSDTSGIAGVVGPAYGNIVRVQYAHPKSAEWDAQWMDMFEPVCAAGGIIIVPAGQDIEYNNETRGRDIADPYGDGLSAVYPAAMASLLPNCMLAVAATSRPDTASPTGQVGDPLMIQSCYGQGVRIAAPAAPFVTGVALLLRNLFPAATNKQVVTCLVTSADKTVTPAQPGGNINGGMLNALAAYNCLAAAGLDCSAQQLQVPACVDKTAGKDDKSCKASSSVFCLPVSGPVINSACAYPLRPAGAVCGSVTVTSAPTRYNATVNVTENGQQWTSCIWNMAWVKGRTLIAKRNSSVTLEAFLSAGPDPTTGKIFGACTAYNSVTGKSAKLMTRIKFGIMERCPAGVNFKSLQLAGQRPLKEEQCGISGTQGKNLSMMYSFNVGNPAGARMGLNCRNITVATSDGVVSTLLLRLAPF</sequence>
<proteinExistence type="predicted"/>
<dbReference type="InterPro" id="IPR036852">
    <property type="entry name" value="Peptidase_S8/S53_dom_sf"/>
</dbReference>
<dbReference type="SUPFAM" id="SSF52743">
    <property type="entry name" value="Subtilisin-like"/>
    <property type="match status" value="1"/>
</dbReference>
<protein>
    <recommendedName>
        <fullName evidence="3">Peptidase S8/S53 domain-containing protein</fullName>
    </recommendedName>
</protein>
<organism evidence="1 2">
    <name type="scientific">Tetradesmus obliquus</name>
    <name type="common">Green alga</name>
    <name type="synonym">Acutodesmus obliquus</name>
    <dbReference type="NCBI Taxonomy" id="3088"/>
    <lineage>
        <taxon>Eukaryota</taxon>
        <taxon>Viridiplantae</taxon>
        <taxon>Chlorophyta</taxon>
        <taxon>core chlorophytes</taxon>
        <taxon>Chlorophyceae</taxon>
        <taxon>CS clade</taxon>
        <taxon>Sphaeropleales</taxon>
        <taxon>Scenedesmaceae</taxon>
        <taxon>Tetradesmus</taxon>
    </lineage>
</organism>
<name>A0ABY8UL15_TETOB</name>
<evidence type="ECO:0000313" key="2">
    <source>
        <dbReference type="Proteomes" id="UP001244341"/>
    </source>
</evidence>
<reference evidence="1 2" key="1">
    <citation type="submission" date="2023-05" db="EMBL/GenBank/DDBJ databases">
        <title>A 100% complete, gapless, phased diploid assembly of the Scenedesmus obliquus UTEX 3031 genome.</title>
        <authorList>
            <person name="Biondi T.C."/>
            <person name="Hanschen E.R."/>
            <person name="Kwon T."/>
            <person name="Eng W."/>
            <person name="Kruse C.P.S."/>
            <person name="Koehler S.I."/>
            <person name="Kunde Y."/>
            <person name="Gleasner C.D."/>
            <person name="You Mak K.T."/>
            <person name="Polle J."/>
            <person name="Hovde B.T."/>
            <person name="Starkenburg S.R."/>
        </authorList>
    </citation>
    <scope>NUCLEOTIDE SEQUENCE [LARGE SCALE GENOMIC DNA]</scope>
    <source>
        <strain evidence="1 2">DOE0152z</strain>
    </source>
</reference>
<dbReference type="Gene3D" id="3.40.50.200">
    <property type="entry name" value="Peptidase S8/S53 domain"/>
    <property type="match status" value="1"/>
</dbReference>
<dbReference type="Proteomes" id="UP001244341">
    <property type="component" value="Chromosome 11b"/>
</dbReference>
<dbReference type="EMBL" id="CP126218">
    <property type="protein sequence ID" value="WIA20313.1"/>
    <property type="molecule type" value="Genomic_DNA"/>
</dbReference>
<evidence type="ECO:0000313" key="1">
    <source>
        <dbReference type="EMBL" id="WIA20313.1"/>
    </source>
</evidence>
<accession>A0ABY8UL15</accession>
<keyword evidence="2" id="KW-1185">Reference proteome</keyword>